<organism evidence="1 2">
    <name type="scientific">Thioalkalivibrio denitrificans</name>
    <dbReference type="NCBI Taxonomy" id="108003"/>
    <lineage>
        <taxon>Bacteria</taxon>
        <taxon>Pseudomonadati</taxon>
        <taxon>Pseudomonadota</taxon>
        <taxon>Gammaproteobacteria</taxon>
        <taxon>Chromatiales</taxon>
        <taxon>Ectothiorhodospiraceae</taxon>
        <taxon>Thioalkalivibrio</taxon>
    </lineage>
</organism>
<keyword evidence="2" id="KW-1185">Reference proteome</keyword>
<sequence length="128" mass="14476">MLEMNPEIVCDVIARSREFHAKEEVVIPEEPGNPGDDWAMQILADHADDLTYLDLKTQIDDLDPEQQVQLVALMWLGRGDYEADEWDMAVEDAKDNWTPTTAEYLIATPLVSDYLTEGLALLGYSCED</sequence>
<reference evidence="1 2" key="1">
    <citation type="submission" date="2017-02" db="EMBL/GenBank/DDBJ databases">
        <title>Genomic diversity within the haloalkaliphilic genus Thioalkalivibrio.</title>
        <authorList>
            <person name="Ahn A.-C."/>
            <person name="Meier-Kolthoff J."/>
            <person name="Overmars L."/>
            <person name="Richter M."/>
            <person name="Woyke T."/>
            <person name="Sorokin D.Y."/>
            <person name="Muyzer G."/>
        </authorList>
    </citation>
    <scope>NUCLEOTIDE SEQUENCE [LARGE SCALE GENOMIC DNA]</scope>
    <source>
        <strain evidence="1 2">ALJD</strain>
    </source>
</reference>
<gene>
    <name evidence="1" type="ORF">B1C78_06015</name>
</gene>
<dbReference type="Proteomes" id="UP000189462">
    <property type="component" value="Unassembled WGS sequence"/>
</dbReference>
<comment type="caution">
    <text evidence="1">The sequence shown here is derived from an EMBL/GenBank/DDBJ whole genome shotgun (WGS) entry which is preliminary data.</text>
</comment>
<dbReference type="EMBL" id="MVBK01000035">
    <property type="protein sequence ID" value="OOG25660.1"/>
    <property type="molecule type" value="Genomic_DNA"/>
</dbReference>
<evidence type="ECO:0000313" key="1">
    <source>
        <dbReference type="EMBL" id="OOG25660.1"/>
    </source>
</evidence>
<dbReference type="AlphaFoldDB" id="A0A1V3NKS7"/>
<dbReference type="Pfam" id="PF12616">
    <property type="entry name" value="DUF3775"/>
    <property type="match status" value="1"/>
</dbReference>
<dbReference type="STRING" id="108003.B1C78_06015"/>
<name>A0A1V3NKS7_9GAMM</name>
<accession>A0A1V3NKS7</accession>
<dbReference type="InterPro" id="IPR022254">
    <property type="entry name" value="DUF3775"/>
</dbReference>
<evidence type="ECO:0000313" key="2">
    <source>
        <dbReference type="Proteomes" id="UP000189462"/>
    </source>
</evidence>
<proteinExistence type="predicted"/>
<evidence type="ECO:0008006" key="3">
    <source>
        <dbReference type="Google" id="ProtNLM"/>
    </source>
</evidence>
<protein>
    <recommendedName>
        <fullName evidence="3">DUF3775 domain-containing protein</fullName>
    </recommendedName>
</protein>
<dbReference type="RefSeq" id="WP_077278238.1">
    <property type="nucleotide sequence ID" value="NZ_MVBK01000035.1"/>
</dbReference>
<dbReference type="OrthoDB" id="5641374at2"/>